<gene>
    <name evidence="15" type="ORF">JI739_03665</name>
</gene>
<dbReference type="PANTHER" id="PTHR32552:SF83">
    <property type="entry name" value="BLR3904 PROTEIN"/>
    <property type="match status" value="1"/>
</dbReference>
<keyword evidence="7 10" id="KW-0472">Membrane</keyword>
<evidence type="ECO:0000256" key="5">
    <source>
        <dbReference type="ARBA" id="ARBA00022692"/>
    </source>
</evidence>
<protein>
    <submittedName>
        <fullName evidence="15">TonB-dependent siderophore receptor</fullName>
    </submittedName>
</protein>
<keyword evidence="9 10" id="KW-0998">Cell outer membrane</keyword>
<evidence type="ECO:0000256" key="6">
    <source>
        <dbReference type="ARBA" id="ARBA00023077"/>
    </source>
</evidence>
<dbReference type="GO" id="GO:0038023">
    <property type="term" value="F:signaling receptor activity"/>
    <property type="evidence" value="ECO:0007669"/>
    <property type="project" value="InterPro"/>
</dbReference>
<dbReference type="RefSeq" id="WP_201682469.1">
    <property type="nucleotide sequence ID" value="NZ_JAEQNA010000001.1"/>
</dbReference>
<dbReference type="Gene3D" id="2.40.170.20">
    <property type="entry name" value="TonB-dependent receptor, beta-barrel domain"/>
    <property type="match status" value="1"/>
</dbReference>
<comment type="similarity">
    <text evidence="2 10 11">Belongs to the TonB-dependent receptor family.</text>
</comment>
<feature type="domain" description="TonB-dependent receptor-like beta-barrel" evidence="13">
    <location>
        <begin position="278"/>
        <end position="700"/>
    </location>
</feature>
<dbReference type="Pfam" id="PF07715">
    <property type="entry name" value="Plug"/>
    <property type="match status" value="1"/>
</dbReference>
<dbReference type="InterPro" id="IPR039426">
    <property type="entry name" value="TonB-dep_rcpt-like"/>
</dbReference>
<organism evidence="15 16">
    <name type="scientific">Ramlibacter aurantiacus</name>
    <dbReference type="NCBI Taxonomy" id="2801330"/>
    <lineage>
        <taxon>Bacteria</taxon>
        <taxon>Pseudomonadati</taxon>
        <taxon>Pseudomonadota</taxon>
        <taxon>Betaproteobacteria</taxon>
        <taxon>Burkholderiales</taxon>
        <taxon>Comamonadaceae</taxon>
        <taxon>Ramlibacter</taxon>
    </lineage>
</organism>
<evidence type="ECO:0000313" key="15">
    <source>
        <dbReference type="EMBL" id="MBL0419439.1"/>
    </source>
</evidence>
<evidence type="ECO:0000256" key="2">
    <source>
        <dbReference type="ARBA" id="ARBA00009810"/>
    </source>
</evidence>
<keyword evidence="8 15" id="KW-0675">Receptor</keyword>
<keyword evidence="5 10" id="KW-0812">Transmembrane</keyword>
<keyword evidence="3 10" id="KW-0813">Transport</keyword>
<keyword evidence="4 10" id="KW-1134">Transmembrane beta strand</keyword>
<dbReference type="InterPro" id="IPR000531">
    <property type="entry name" value="Beta-barrel_TonB"/>
</dbReference>
<comment type="caution">
    <text evidence="15">The sequence shown here is derived from an EMBL/GenBank/DDBJ whole genome shotgun (WGS) entry which is preliminary data.</text>
</comment>
<evidence type="ECO:0000256" key="1">
    <source>
        <dbReference type="ARBA" id="ARBA00004571"/>
    </source>
</evidence>
<feature type="signal peptide" evidence="12">
    <location>
        <begin position="1"/>
        <end position="32"/>
    </location>
</feature>
<evidence type="ECO:0000256" key="11">
    <source>
        <dbReference type="RuleBase" id="RU003357"/>
    </source>
</evidence>
<evidence type="ECO:0000256" key="8">
    <source>
        <dbReference type="ARBA" id="ARBA00023170"/>
    </source>
</evidence>
<evidence type="ECO:0000256" key="3">
    <source>
        <dbReference type="ARBA" id="ARBA00022448"/>
    </source>
</evidence>
<dbReference type="Proteomes" id="UP000613011">
    <property type="component" value="Unassembled WGS sequence"/>
</dbReference>
<keyword evidence="12" id="KW-0732">Signal</keyword>
<accession>A0A936ZD61</accession>
<evidence type="ECO:0000259" key="14">
    <source>
        <dbReference type="Pfam" id="PF07715"/>
    </source>
</evidence>
<evidence type="ECO:0000256" key="4">
    <source>
        <dbReference type="ARBA" id="ARBA00022452"/>
    </source>
</evidence>
<feature type="chain" id="PRO_5037221273" evidence="12">
    <location>
        <begin position="33"/>
        <end position="730"/>
    </location>
</feature>
<dbReference type="GO" id="GO:0015891">
    <property type="term" value="P:siderophore transport"/>
    <property type="evidence" value="ECO:0007669"/>
    <property type="project" value="InterPro"/>
</dbReference>
<evidence type="ECO:0000313" key="16">
    <source>
        <dbReference type="Proteomes" id="UP000613011"/>
    </source>
</evidence>
<dbReference type="GO" id="GO:0015344">
    <property type="term" value="F:siderophore uptake transmembrane transporter activity"/>
    <property type="evidence" value="ECO:0007669"/>
    <property type="project" value="TreeGrafter"/>
</dbReference>
<dbReference type="InterPro" id="IPR036942">
    <property type="entry name" value="Beta-barrel_TonB_sf"/>
</dbReference>
<dbReference type="NCBIfam" id="TIGR01783">
    <property type="entry name" value="TonB-siderophor"/>
    <property type="match status" value="1"/>
</dbReference>
<dbReference type="AlphaFoldDB" id="A0A936ZD61"/>
<feature type="domain" description="TonB-dependent receptor plug" evidence="14">
    <location>
        <begin position="75"/>
        <end position="173"/>
    </location>
</feature>
<dbReference type="PROSITE" id="PS52016">
    <property type="entry name" value="TONB_DEPENDENT_REC_3"/>
    <property type="match status" value="1"/>
</dbReference>
<keyword evidence="6 11" id="KW-0798">TonB box</keyword>
<dbReference type="InterPro" id="IPR010105">
    <property type="entry name" value="TonB_sidphr_rcpt"/>
</dbReference>
<reference evidence="15" key="1">
    <citation type="submission" date="2021-01" db="EMBL/GenBank/DDBJ databases">
        <title>Ramlibacter sp. strain AW1 16S ribosomal RNA gene Genome sequencing and assembly.</title>
        <authorList>
            <person name="Kang M."/>
        </authorList>
    </citation>
    <scope>NUCLEOTIDE SEQUENCE</scope>
    <source>
        <strain evidence="15">AW1</strain>
    </source>
</reference>
<dbReference type="Pfam" id="PF00593">
    <property type="entry name" value="TonB_dep_Rec_b-barrel"/>
    <property type="match status" value="1"/>
</dbReference>
<evidence type="ECO:0000256" key="12">
    <source>
        <dbReference type="SAM" id="SignalP"/>
    </source>
</evidence>
<sequence length="730" mass="79968">MATSRPPRSSGSEPALLPLGALLLAASAGAMAQTAAPDAQGTLSTVTVTGQADAPQTKNSLRVRRTEIGKGTQDLRDIPQSVTVQTERLMDDRNLDDLREVLRTTAGVTFQAGETGEEDVRLRGFSLGQAGDIYTDGIRDGALYERDTFNADRVEVLKGSASMLFGKGSTGGVVNQVSKQPFLMTQHEVDYTVGTGRLHRLTGDFNVHTSENAAFRLNAMVHKADNWGAEQEKLGIAPTYRWGIGTRDEFSVGLYHLDVQGRPLYNHPWFLDNGRIVEALPARNYYGLANDRLDTSATYATLSHLHRFNFGSGELRTRLRHGRYERDLLASVVRFAAGTTPANLSDSTVITRAPKARIGQSDLTQLTSDYSVRLGRHSVLAGVDLYREEAKRNNNFTTGLAASPGTTVGTPDDGAVRADTRGPVPFNSFEARDIGLYAQDTYELTPMLKLLGGLRFDRFTASYRDAGGTLSGERSDNLWSPRVGVIYQPSDLQSYYVSFGTSYNTSGDAYQFTPTFNAGQRRAANTPPEKSRNLEVGGKWELFEQRALVGLAAFYSEKYNERNTDPDSAAAQELLSGKRHAAGLEFNLAGRIDSKWDVFVNHTWIPVAEIDESNVQLNAAGTGAQVAGDRPGLTPRHSGSLWTTYRVLPKLRVGAGLNWRGSQNPEGARHVTADSFVTADAMAEYTFDERWSAKLNVSNLTDELYADSLYRGFYAPGAPRRVELTLKTLF</sequence>
<dbReference type="CDD" id="cd01347">
    <property type="entry name" value="ligand_gated_channel"/>
    <property type="match status" value="1"/>
</dbReference>
<evidence type="ECO:0000259" key="13">
    <source>
        <dbReference type="Pfam" id="PF00593"/>
    </source>
</evidence>
<dbReference type="SUPFAM" id="SSF56935">
    <property type="entry name" value="Porins"/>
    <property type="match status" value="1"/>
</dbReference>
<comment type="subcellular location">
    <subcellularLocation>
        <location evidence="1 10">Cell outer membrane</location>
        <topology evidence="1 10">Multi-pass membrane protein</topology>
    </subcellularLocation>
</comment>
<keyword evidence="16" id="KW-1185">Reference proteome</keyword>
<evidence type="ECO:0000256" key="9">
    <source>
        <dbReference type="ARBA" id="ARBA00023237"/>
    </source>
</evidence>
<dbReference type="InterPro" id="IPR037066">
    <property type="entry name" value="Plug_dom_sf"/>
</dbReference>
<proteinExistence type="inferred from homology"/>
<dbReference type="Gene3D" id="2.170.130.10">
    <property type="entry name" value="TonB-dependent receptor, plug domain"/>
    <property type="match status" value="1"/>
</dbReference>
<dbReference type="EMBL" id="JAEQNA010000001">
    <property type="protein sequence ID" value="MBL0419439.1"/>
    <property type="molecule type" value="Genomic_DNA"/>
</dbReference>
<evidence type="ECO:0000256" key="10">
    <source>
        <dbReference type="PROSITE-ProRule" id="PRU01360"/>
    </source>
</evidence>
<name>A0A936ZD61_9BURK</name>
<dbReference type="GO" id="GO:0009279">
    <property type="term" value="C:cell outer membrane"/>
    <property type="evidence" value="ECO:0007669"/>
    <property type="project" value="UniProtKB-SubCell"/>
</dbReference>
<evidence type="ECO:0000256" key="7">
    <source>
        <dbReference type="ARBA" id="ARBA00023136"/>
    </source>
</evidence>
<dbReference type="PANTHER" id="PTHR32552">
    <property type="entry name" value="FERRICHROME IRON RECEPTOR-RELATED"/>
    <property type="match status" value="1"/>
</dbReference>
<dbReference type="InterPro" id="IPR012910">
    <property type="entry name" value="Plug_dom"/>
</dbReference>